<dbReference type="EC" id="2.7.7.101" evidence="12"/>
<name>A0ABU1EE13_9CLOT</name>
<keyword evidence="8 12" id="KW-0862">Zinc</keyword>
<evidence type="ECO:0000259" key="14">
    <source>
        <dbReference type="PROSITE" id="PS50880"/>
    </source>
</evidence>
<dbReference type="InterPro" id="IPR006295">
    <property type="entry name" value="DNA_primase_DnaG"/>
</dbReference>
<dbReference type="Gene3D" id="1.10.860.10">
    <property type="entry name" value="DNAb Helicase, Chain A"/>
    <property type="match status" value="1"/>
</dbReference>
<evidence type="ECO:0000256" key="6">
    <source>
        <dbReference type="ARBA" id="ARBA00022723"/>
    </source>
</evidence>
<evidence type="ECO:0000256" key="3">
    <source>
        <dbReference type="ARBA" id="ARBA00022679"/>
    </source>
</evidence>
<keyword evidence="4 12" id="KW-0548">Nucleotidyltransferase</keyword>
<gene>
    <name evidence="12 15" type="primary">dnaG</name>
    <name evidence="15" type="ORF">RGC78_04060</name>
</gene>
<keyword evidence="9" id="KW-0460">Magnesium</keyword>
<dbReference type="Pfam" id="PF00772">
    <property type="entry name" value="DnaB"/>
    <property type="match status" value="1"/>
</dbReference>
<dbReference type="InterPro" id="IPR036185">
    <property type="entry name" value="DNA_heli_DnaB-like_N_sf"/>
</dbReference>
<evidence type="ECO:0000256" key="11">
    <source>
        <dbReference type="ARBA" id="ARBA00023163"/>
    </source>
</evidence>
<dbReference type="Gene3D" id="3.90.980.10">
    <property type="entry name" value="DNA primase, catalytic core, N-terminal domain"/>
    <property type="match status" value="1"/>
</dbReference>
<dbReference type="InterPro" id="IPR007693">
    <property type="entry name" value="DNA_helicase_DnaB-like_N"/>
</dbReference>
<evidence type="ECO:0000313" key="15">
    <source>
        <dbReference type="EMBL" id="MDR5586632.1"/>
    </source>
</evidence>
<dbReference type="InterPro" id="IPR013264">
    <property type="entry name" value="DNAG_N"/>
</dbReference>
<dbReference type="InterPro" id="IPR006171">
    <property type="entry name" value="TOPRIM_dom"/>
</dbReference>
<dbReference type="Pfam" id="PF13155">
    <property type="entry name" value="Toprim_2"/>
    <property type="match status" value="1"/>
</dbReference>
<dbReference type="InterPro" id="IPR050219">
    <property type="entry name" value="DnaG_primase"/>
</dbReference>
<dbReference type="InterPro" id="IPR036977">
    <property type="entry name" value="DNA_primase_Znf_CHC2"/>
</dbReference>
<dbReference type="PIRSF" id="PIRSF002811">
    <property type="entry name" value="DnaG"/>
    <property type="match status" value="1"/>
</dbReference>
<keyword evidence="16" id="KW-1185">Reference proteome</keyword>
<keyword evidence="6 12" id="KW-0479">Metal-binding</keyword>
<dbReference type="SMART" id="SM00400">
    <property type="entry name" value="ZnF_CHCC"/>
    <property type="match status" value="1"/>
</dbReference>
<evidence type="ECO:0000313" key="16">
    <source>
        <dbReference type="Proteomes" id="UP001256646"/>
    </source>
</evidence>
<dbReference type="CDD" id="cd03364">
    <property type="entry name" value="TOPRIM_DnaG_primases"/>
    <property type="match status" value="1"/>
</dbReference>
<reference evidence="15 16" key="1">
    <citation type="submission" date="2023-09" db="EMBL/GenBank/DDBJ databases">
        <authorList>
            <person name="Zhai L."/>
        </authorList>
    </citation>
    <scope>NUCLEOTIDE SEQUENCE [LARGE SCALE GENOMIC DNA]</scope>
    <source>
        <strain evidence="15 16">5 N-1</strain>
    </source>
</reference>
<keyword evidence="10 12" id="KW-0238">DNA-binding</keyword>
<dbReference type="InterPro" id="IPR034151">
    <property type="entry name" value="TOPRIM_DnaG_bac"/>
</dbReference>
<dbReference type="Proteomes" id="UP001256646">
    <property type="component" value="Unassembled WGS sequence"/>
</dbReference>
<evidence type="ECO:0000256" key="13">
    <source>
        <dbReference type="PIRNR" id="PIRNR002811"/>
    </source>
</evidence>
<evidence type="ECO:0000256" key="12">
    <source>
        <dbReference type="HAMAP-Rule" id="MF_00974"/>
    </source>
</evidence>
<protein>
    <recommendedName>
        <fullName evidence="12 13">DNA primase</fullName>
        <ecNumber evidence="12">2.7.7.101</ecNumber>
    </recommendedName>
</protein>
<sequence length="592" mass="68543">MQIPQEIIEKVKEQTDIVDIISESVRLKRTGKNYIGLCPFHSDKTPSFSVSQEKQIYKCFACGEAGNVLTFIMKQKNLTFVEAVKYLANKANIPINLHSNETPQFIKKREILYKINVETGRYYFTNLQKIHLAKDYFLNRGIKEATIKKFGLGYSKNSWRDLITYLRTKGYKDDFLIEAGLVSKNQEKGNIYDRFRNRVMFPVFDVKGRVIGFGGRVLDDSKPKYLNSPETTIFQKGINLYGLNFAVKNKLKEDYMIIVEGYMDLITLHQYGVTNVVASLGTALTNNQAKLLKRYTNNVIISYDADIAGQTATLRGLEILRNSGFEVKVLVIPQGKDPDEFVRSNGKDAFLKLAREALPLIEYRIKRIREGINLKDRNNLIRYGEKVAEILADLNPVEKDVYIKKISEDTGIKEQALYDLLSQVMSKNQKEDNYVNKKEYFGTKLYIEPAYLKAERALLKLMLNEEIYDQIKDSMSLEDFILDSHKRIYSLILEAKNENSNNVESYVENRCDEIESSKEWIEIKELEILDLSNKDKLINDYLNEVKCFKLQLEINDLKNEQKRLEDKGMIEESIKLAVKLTNLEILKKRKRG</sequence>
<evidence type="ECO:0000256" key="7">
    <source>
        <dbReference type="ARBA" id="ARBA00022771"/>
    </source>
</evidence>
<comment type="catalytic activity">
    <reaction evidence="12">
        <text>ssDNA + n NTP = ssDNA/pppN(pN)n-1 hybrid + (n-1) diphosphate.</text>
        <dbReference type="EC" id="2.7.7.101"/>
    </reaction>
</comment>
<keyword evidence="1 12" id="KW-0240">DNA-directed RNA polymerase</keyword>
<dbReference type="InterPro" id="IPR019475">
    <property type="entry name" value="DNA_primase_DnaB-bd"/>
</dbReference>
<dbReference type="PANTHER" id="PTHR30313">
    <property type="entry name" value="DNA PRIMASE"/>
    <property type="match status" value="1"/>
</dbReference>
<dbReference type="SUPFAM" id="SSF57783">
    <property type="entry name" value="Zinc beta-ribbon"/>
    <property type="match status" value="1"/>
</dbReference>
<dbReference type="Gene3D" id="3.90.580.10">
    <property type="entry name" value="Zinc finger, CHC2-type domain"/>
    <property type="match status" value="1"/>
</dbReference>
<comment type="cofactor">
    <cofactor evidence="12 13">
        <name>Zn(2+)</name>
        <dbReference type="ChEBI" id="CHEBI:29105"/>
    </cofactor>
    <text evidence="12 13">Binds 1 zinc ion per monomer.</text>
</comment>
<organism evidence="15 16">
    <name type="scientific">Clostridium aquiflavi</name>
    <dbReference type="NCBI Taxonomy" id="3073603"/>
    <lineage>
        <taxon>Bacteria</taxon>
        <taxon>Bacillati</taxon>
        <taxon>Bacillota</taxon>
        <taxon>Clostridia</taxon>
        <taxon>Eubacteriales</taxon>
        <taxon>Clostridiaceae</taxon>
        <taxon>Clostridium</taxon>
    </lineage>
</organism>
<comment type="function">
    <text evidence="12 13">RNA polymerase that catalyzes the synthesis of short RNA molecules used as primers for DNA polymerase during DNA replication.</text>
</comment>
<dbReference type="InterPro" id="IPR002694">
    <property type="entry name" value="Znf_CHC2"/>
</dbReference>
<keyword evidence="5 12" id="KW-0235">DNA replication</keyword>
<dbReference type="SUPFAM" id="SSF56731">
    <property type="entry name" value="DNA primase core"/>
    <property type="match status" value="1"/>
</dbReference>
<keyword evidence="11 12" id="KW-0804">Transcription</keyword>
<dbReference type="Pfam" id="PF10410">
    <property type="entry name" value="DnaB_bind"/>
    <property type="match status" value="1"/>
</dbReference>
<keyword evidence="3 12" id="KW-0808">Transferase</keyword>
<keyword evidence="2 12" id="KW-0639">Primosome</keyword>
<dbReference type="RefSeq" id="WP_252212573.1">
    <property type="nucleotide sequence ID" value="NZ_JAVJAN010000008.1"/>
</dbReference>
<dbReference type="Pfam" id="PF08275">
    <property type="entry name" value="DNAG_N"/>
    <property type="match status" value="1"/>
</dbReference>
<evidence type="ECO:0000256" key="5">
    <source>
        <dbReference type="ARBA" id="ARBA00022705"/>
    </source>
</evidence>
<dbReference type="NCBIfam" id="TIGR01391">
    <property type="entry name" value="dnaG"/>
    <property type="match status" value="1"/>
</dbReference>
<dbReference type="HAMAP" id="MF_00974">
    <property type="entry name" value="DNA_primase_DnaG"/>
    <property type="match status" value="1"/>
</dbReference>
<feature type="domain" description="Toprim" evidence="14">
    <location>
        <begin position="254"/>
        <end position="335"/>
    </location>
</feature>
<dbReference type="PANTHER" id="PTHR30313:SF2">
    <property type="entry name" value="DNA PRIMASE"/>
    <property type="match status" value="1"/>
</dbReference>
<evidence type="ECO:0000256" key="4">
    <source>
        <dbReference type="ARBA" id="ARBA00022695"/>
    </source>
</evidence>
<evidence type="ECO:0000256" key="10">
    <source>
        <dbReference type="ARBA" id="ARBA00023125"/>
    </source>
</evidence>
<dbReference type="InterPro" id="IPR037068">
    <property type="entry name" value="DNA_primase_core_N_sf"/>
</dbReference>
<keyword evidence="7 12" id="KW-0863">Zinc-finger</keyword>
<comment type="subunit">
    <text evidence="12">Monomer. Interacts with DnaB.</text>
</comment>
<comment type="domain">
    <text evidence="12">Contains an N-terminal zinc-binding domain, a central core domain that contains the primase activity, and a C-terminal DnaB-binding domain.</text>
</comment>
<dbReference type="InterPro" id="IPR030846">
    <property type="entry name" value="DnaG_bac"/>
</dbReference>
<evidence type="ECO:0000256" key="9">
    <source>
        <dbReference type="ARBA" id="ARBA00022842"/>
    </source>
</evidence>
<dbReference type="SUPFAM" id="SSF48024">
    <property type="entry name" value="N-terminal domain of DnaB helicase"/>
    <property type="match status" value="1"/>
</dbReference>
<accession>A0ABU1EE13</accession>
<evidence type="ECO:0000256" key="1">
    <source>
        <dbReference type="ARBA" id="ARBA00022478"/>
    </source>
</evidence>
<dbReference type="InterPro" id="IPR016136">
    <property type="entry name" value="DNA_helicase_N/primase_C"/>
</dbReference>
<comment type="similarity">
    <text evidence="12 13">Belongs to the DnaG primase family.</text>
</comment>
<evidence type="ECO:0000256" key="8">
    <source>
        <dbReference type="ARBA" id="ARBA00022833"/>
    </source>
</evidence>
<dbReference type="Pfam" id="PF01807">
    <property type="entry name" value="Zn_ribbon_DnaG"/>
    <property type="match status" value="1"/>
</dbReference>
<dbReference type="SMART" id="SM00493">
    <property type="entry name" value="TOPRIM"/>
    <property type="match status" value="1"/>
</dbReference>
<proteinExistence type="inferred from homology"/>
<feature type="zinc finger region" description="CHC2-type" evidence="12">
    <location>
        <begin position="38"/>
        <end position="62"/>
    </location>
</feature>
<evidence type="ECO:0000256" key="2">
    <source>
        <dbReference type="ARBA" id="ARBA00022515"/>
    </source>
</evidence>
<dbReference type="PROSITE" id="PS50880">
    <property type="entry name" value="TOPRIM"/>
    <property type="match status" value="1"/>
</dbReference>
<comment type="caution">
    <text evidence="15">The sequence shown here is derived from an EMBL/GenBank/DDBJ whole genome shotgun (WGS) entry which is preliminary data.</text>
</comment>
<dbReference type="EMBL" id="JAVJAN010000008">
    <property type="protein sequence ID" value="MDR5586632.1"/>
    <property type="molecule type" value="Genomic_DNA"/>
</dbReference>
<dbReference type="Gene3D" id="3.40.1360.10">
    <property type="match status" value="1"/>
</dbReference>